<name>A0A1I4S1G2_9PROT</name>
<evidence type="ECO:0000313" key="1">
    <source>
        <dbReference type="EMBL" id="SFM58382.1"/>
    </source>
</evidence>
<organism evidence="1 2">
    <name type="scientific">Nitrosomonas nitrosa</name>
    <dbReference type="NCBI Taxonomy" id="52442"/>
    <lineage>
        <taxon>Bacteria</taxon>
        <taxon>Pseudomonadati</taxon>
        <taxon>Pseudomonadota</taxon>
        <taxon>Betaproteobacteria</taxon>
        <taxon>Nitrosomonadales</taxon>
        <taxon>Nitrosomonadaceae</taxon>
        <taxon>Nitrosomonas</taxon>
    </lineage>
</organism>
<reference evidence="1 2" key="1">
    <citation type="submission" date="2016-10" db="EMBL/GenBank/DDBJ databases">
        <authorList>
            <person name="de Groot N.N."/>
        </authorList>
    </citation>
    <scope>NUCLEOTIDE SEQUENCE [LARGE SCALE GENOMIC DNA]</scope>
    <source>
        <strain evidence="1 2">Nm146</strain>
    </source>
</reference>
<dbReference type="EMBL" id="FOUF01000022">
    <property type="protein sequence ID" value="SFM58382.1"/>
    <property type="molecule type" value="Genomic_DNA"/>
</dbReference>
<proteinExistence type="predicted"/>
<protein>
    <submittedName>
        <fullName evidence="1">Uncharacterized protein</fullName>
    </submittedName>
</protein>
<sequence length="72" mass="8031">MTLSPKFTITNRMIQAITRIERGGNRHFCRSLETRLTAASCDRAMARPGTARGLSRQFATQIMSFKTARGAL</sequence>
<dbReference type="STRING" id="52442.SAMN05421880_12214"/>
<evidence type="ECO:0000313" key="2">
    <source>
        <dbReference type="Proteomes" id="UP000199561"/>
    </source>
</evidence>
<keyword evidence="2" id="KW-1185">Reference proteome</keyword>
<gene>
    <name evidence="1" type="ORF">SAMN05421880_12214</name>
</gene>
<dbReference type="AlphaFoldDB" id="A0A1I4S1G2"/>
<dbReference type="Proteomes" id="UP000199561">
    <property type="component" value="Unassembled WGS sequence"/>
</dbReference>
<accession>A0A1I4S1G2</accession>